<dbReference type="InterPro" id="IPR029063">
    <property type="entry name" value="SAM-dependent_MTases_sf"/>
</dbReference>
<dbReference type="Pfam" id="PF13649">
    <property type="entry name" value="Methyltransf_25"/>
    <property type="match status" value="1"/>
</dbReference>
<dbReference type="InterPro" id="IPR041698">
    <property type="entry name" value="Methyltransf_25"/>
</dbReference>
<proteinExistence type="predicted"/>
<evidence type="ECO:0000256" key="1">
    <source>
        <dbReference type="ARBA" id="ARBA00022603"/>
    </source>
</evidence>
<reference evidence="6 7" key="1">
    <citation type="submission" date="2018-07" db="EMBL/GenBank/DDBJ databases">
        <title>Genomic Encyclopedia of Type Strains, Phase IV (KMG-IV): sequencing the most valuable type-strain genomes for metagenomic binning, comparative biology and taxonomic classification.</title>
        <authorList>
            <person name="Goeker M."/>
        </authorList>
    </citation>
    <scope>NUCLEOTIDE SEQUENCE [LARGE SCALE GENOMIC DNA]</scope>
    <source>
        <strain evidence="6 7">DSM 26407</strain>
    </source>
</reference>
<evidence type="ECO:0000313" key="6">
    <source>
        <dbReference type="EMBL" id="RCX31066.1"/>
    </source>
</evidence>
<keyword evidence="3" id="KW-0949">S-adenosyl-L-methionine</keyword>
<accession>A0A369CEE8</accession>
<name>A0A369CEE8_9GAMM</name>
<dbReference type="CDD" id="cd02440">
    <property type="entry name" value="AdoMet_MTases"/>
    <property type="match status" value="1"/>
</dbReference>
<dbReference type="Proteomes" id="UP000252707">
    <property type="component" value="Unassembled WGS sequence"/>
</dbReference>
<dbReference type="PROSITE" id="PS01131">
    <property type="entry name" value="RRNA_A_DIMETH"/>
    <property type="match status" value="1"/>
</dbReference>
<evidence type="ECO:0000256" key="2">
    <source>
        <dbReference type="ARBA" id="ARBA00022679"/>
    </source>
</evidence>
<keyword evidence="7" id="KW-1185">Reference proteome</keyword>
<feature type="compositionally biased region" description="Basic and acidic residues" evidence="4">
    <location>
        <begin position="43"/>
        <end position="52"/>
    </location>
</feature>
<evidence type="ECO:0000256" key="3">
    <source>
        <dbReference type="ARBA" id="ARBA00022691"/>
    </source>
</evidence>
<sequence length="257" mass="27271">MALSGDSESTSKSGAVHQVGPGPGSFPSSPADPDCGRASGAEHAPRANREITKPMSSSDLPLFLSQWLRAPLRMGALVPSGGALARALALQALPSRDGPVLELGAGTGVVTRALLARGIAPQRLVLVERDPVFCRLLRQRYPSVRVVQTDACRLIQSLAALGIHEAATIISGLPLLSLPFTTQHQVLRQSFRLLVPNGTFVQFTYGLASPVHPALLRRLELVGRPVARVLLNLPPAVVWRYTQRDAASPPGETRAAA</sequence>
<organism evidence="6 7">
    <name type="scientific">Thioalbus denitrificans</name>
    <dbReference type="NCBI Taxonomy" id="547122"/>
    <lineage>
        <taxon>Bacteria</taxon>
        <taxon>Pseudomonadati</taxon>
        <taxon>Pseudomonadota</taxon>
        <taxon>Gammaproteobacteria</taxon>
        <taxon>Chromatiales</taxon>
        <taxon>Ectothiorhodospiraceae</taxon>
        <taxon>Thioalbus</taxon>
    </lineage>
</organism>
<dbReference type="GO" id="GO:0000179">
    <property type="term" value="F:rRNA (adenine-N6,N6-)-dimethyltransferase activity"/>
    <property type="evidence" value="ECO:0007669"/>
    <property type="project" value="InterPro"/>
</dbReference>
<comment type="caution">
    <text evidence="6">The sequence shown here is derived from an EMBL/GenBank/DDBJ whole genome shotgun (WGS) entry which is preliminary data.</text>
</comment>
<protein>
    <submittedName>
        <fullName evidence="6">Phosphatidylethanolamine/phosphatidyl-N-methylethanolamine N-methyltransferase</fullName>
    </submittedName>
</protein>
<dbReference type="SUPFAM" id="SSF53335">
    <property type="entry name" value="S-adenosyl-L-methionine-dependent methyltransferases"/>
    <property type="match status" value="1"/>
</dbReference>
<dbReference type="InterPro" id="IPR020598">
    <property type="entry name" value="rRNA_Ade_methylase_Trfase_N"/>
</dbReference>
<feature type="compositionally biased region" description="Polar residues" evidence="4">
    <location>
        <begin position="1"/>
        <end position="13"/>
    </location>
</feature>
<dbReference type="Gene3D" id="3.40.50.150">
    <property type="entry name" value="Vaccinia Virus protein VP39"/>
    <property type="match status" value="1"/>
</dbReference>
<dbReference type="OrthoDB" id="9805585at2"/>
<keyword evidence="1 6" id="KW-0489">Methyltransferase</keyword>
<keyword evidence="2 6" id="KW-0808">Transferase</keyword>
<dbReference type="EMBL" id="QPJY01000003">
    <property type="protein sequence ID" value="RCX31066.1"/>
    <property type="molecule type" value="Genomic_DNA"/>
</dbReference>
<evidence type="ECO:0000259" key="5">
    <source>
        <dbReference type="SMART" id="SM00650"/>
    </source>
</evidence>
<dbReference type="SMART" id="SM00650">
    <property type="entry name" value="rADc"/>
    <property type="match status" value="1"/>
</dbReference>
<evidence type="ECO:0000256" key="4">
    <source>
        <dbReference type="SAM" id="MobiDB-lite"/>
    </source>
</evidence>
<gene>
    <name evidence="6" type="ORF">DFQ59_10330</name>
</gene>
<feature type="region of interest" description="Disordered" evidence="4">
    <location>
        <begin position="1"/>
        <end position="53"/>
    </location>
</feature>
<dbReference type="AlphaFoldDB" id="A0A369CEE8"/>
<feature type="domain" description="Ribosomal RNA adenine methylase transferase N-terminal" evidence="5">
    <location>
        <begin position="84"/>
        <end position="198"/>
    </location>
</feature>
<dbReference type="InterPro" id="IPR020596">
    <property type="entry name" value="rRNA_Ade_Mease_Trfase_CS"/>
</dbReference>
<evidence type="ECO:0000313" key="7">
    <source>
        <dbReference type="Proteomes" id="UP000252707"/>
    </source>
</evidence>